<protein>
    <submittedName>
        <fullName evidence="1">mRNA decay protein</fullName>
    </submittedName>
</protein>
<dbReference type="EMBL" id="QTSX02001462">
    <property type="protein sequence ID" value="KAJ9081704.1"/>
    <property type="molecule type" value="Genomic_DNA"/>
</dbReference>
<name>A0ACC2U4K1_9FUNG</name>
<evidence type="ECO:0000313" key="2">
    <source>
        <dbReference type="Proteomes" id="UP001165960"/>
    </source>
</evidence>
<comment type="caution">
    <text evidence="1">The sequence shown here is derived from an EMBL/GenBank/DDBJ whole genome shotgun (WGS) entry which is preliminary data.</text>
</comment>
<organism evidence="1 2">
    <name type="scientific">Entomophthora muscae</name>
    <dbReference type="NCBI Taxonomy" id="34485"/>
    <lineage>
        <taxon>Eukaryota</taxon>
        <taxon>Fungi</taxon>
        <taxon>Fungi incertae sedis</taxon>
        <taxon>Zoopagomycota</taxon>
        <taxon>Entomophthoromycotina</taxon>
        <taxon>Entomophthoromycetes</taxon>
        <taxon>Entomophthorales</taxon>
        <taxon>Entomophthoraceae</taxon>
        <taxon>Entomophthora</taxon>
    </lineage>
</organism>
<accession>A0ACC2U4K1</accession>
<dbReference type="Proteomes" id="UP001165960">
    <property type="component" value="Unassembled WGS sequence"/>
</dbReference>
<reference evidence="1" key="1">
    <citation type="submission" date="2022-04" db="EMBL/GenBank/DDBJ databases">
        <title>Genome of the entomopathogenic fungus Entomophthora muscae.</title>
        <authorList>
            <person name="Elya C."/>
            <person name="Lovett B.R."/>
            <person name="Lee E."/>
            <person name="Macias A.M."/>
            <person name="Hajek A.E."/>
            <person name="De Bivort B.L."/>
            <person name="Kasson M.T."/>
            <person name="De Fine Licht H.H."/>
            <person name="Stajich J.E."/>
        </authorList>
    </citation>
    <scope>NUCLEOTIDE SEQUENCE</scope>
    <source>
        <strain evidence="1">Berkeley</strain>
    </source>
</reference>
<proteinExistence type="predicted"/>
<evidence type="ECO:0000313" key="1">
    <source>
        <dbReference type="EMBL" id="KAJ9081704.1"/>
    </source>
</evidence>
<keyword evidence="2" id="KW-1185">Reference proteome</keyword>
<gene>
    <name evidence="1" type="primary">NMD2_3</name>
    <name evidence="1" type="ORF">DSO57_1011952</name>
</gene>
<sequence>MQTIEMSQVLESQASDQSGEASAKDNLVAPTDPEEHRQWRIKLLQPNLMAWKTPLTDGINLDSNIKKNTAFIKKCRVSLNASTAPGMIREVGQLKLEKYVSEVVAALSEGILKCRTSPNVMAAVEVISALHQRFPDSFTPELFETLRKMLSPSGKTSATADRDEASRLLRQRTVLRVTTEVWLAGVFWGMENGLTIQKSGAEAQLGALLASLESGQAEWPVAANASAKSKSNRLGLVYHSIKDLIPNDKEKFASASLAVSFLKTFSEDLLEQDKGKASLVTDEHREAFQSLFQGYATDLLQALAKEHKALQREDKQNQERYISRGEIHEDTKARYEMHFKAYEKHLQLAQAIAECLHIEMPDLPKENDEASTHIIINDSAAGQADDDNVFENGPWEDDDARVFYDKVLDLKTLVPSMLLGSGKETEPKEKMLVEQTELEDSDTESVDLAQEDLPQEEGDEQPLSGSAQMSLFLAKLLNMGNRDLVDQAAVDFCYISNKASCNRLTQNLIAVPAHRLDLLSHYSRLIATLHPYFPDIGHGVQLALTKEFRALLRKKAGAGGHTKLQERRIRNARYLGELTKFRLIPIHFVLFMIKSLLDHFDLPGNVETLCTYLEVCGRFLAKSPDTSQKTDALLDVMMRKRTALHFDDRLELLIDNAFYQCHPPSQSALVRKERTTMELFIRRMLLVDLSTRPLEKTLQLLRKLNWDDETYRTLHSIFSKVHKSRFANIPALATLLGGLSRYHPAFVVDIVDQVFEDVHVGLEENSYRDCQKRIAQAKYVAELYNYRVLDSSVIFDTLHFILTMGYDRGRIRPNATNPYDPPHDFFRVRLVCTVLDACGICFDRGPNKVRLDDFFTLFQLYILSKPPLSMDVQFAFNDTLEFLRPNLVLFTSYQEAESALIKSGARAAMAPDPPSPDQESIHSASIDSDDDLEMVDMPENTSLASNEDDQVVLLNPKKEEDLEQRQQEEEEFEKEYQLMMTSALESRRVERKQAVLDVPIPVKLIDKNAHVAKDTNKVAFTLLTKRGNKQQAKTMAIPSDSSLVINTLNKQKAEKVEQQQLKEIVLSLEENLDHEAERDFEQDLAKQGVRLIHPKARPIIKTNKATESNTLRASDFGLKSRDPRVGVKPAAIRPPDQPSDGVSEVHVESFPPLSSPPAILSRSRGRGKDARP</sequence>